<dbReference type="PANTHER" id="PTHR43053:SF3">
    <property type="entry name" value="ALPHA-GALACTOSIDASE C-RELATED"/>
    <property type="match status" value="1"/>
</dbReference>
<gene>
    <name evidence="10" type="ORF">H7F49_11810</name>
</gene>
<evidence type="ECO:0000259" key="8">
    <source>
        <dbReference type="Pfam" id="PF16874"/>
    </source>
</evidence>
<evidence type="ECO:0000313" key="11">
    <source>
        <dbReference type="Proteomes" id="UP000520156"/>
    </source>
</evidence>
<keyword evidence="11" id="KW-1185">Reference proteome</keyword>
<dbReference type="Gene3D" id="2.70.98.60">
    <property type="entry name" value="alpha-galactosidase from lactobacil brevis"/>
    <property type="match status" value="1"/>
</dbReference>
<dbReference type="InterPro" id="IPR031705">
    <property type="entry name" value="Glyco_hydro_36_C"/>
</dbReference>
<dbReference type="Pfam" id="PF16874">
    <property type="entry name" value="Glyco_hydro_36C"/>
    <property type="match status" value="1"/>
</dbReference>
<evidence type="ECO:0000256" key="7">
    <source>
        <dbReference type="SAM" id="SignalP"/>
    </source>
</evidence>
<dbReference type="EC" id="3.2.1.22" evidence="2 5"/>
<name>A0A7X1F8Y1_9SPHN</name>
<accession>A0A7X1F8Y1</accession>
<dbReference type="InterPro" id="IPR013785">
    <property type="entry name" value="Aldolase_TIM"/>
</dbReference>
<dbReference type="PRINTS" id="PR00743">
    <property type="entry name" value="GLHYDRLASE36"/>
</dbReference>
<dbReference type="GO" id="GO:0016052">
    <property type="term" value="P:carbohydrate catabolic process"/>
    <property type="evidence" value="ECO:0007669"/>
    <property type="project" value="InterPro"/>
</dbReference>
<evidence type="ECO:0000256" key="5">
    <source>
        <dbReference type="PIRNR" id="PIRNR005536"/>
    </source>
</evidence>
<dbReference type="PANTHER" id="PTHR43053">
    <property type="entry name" value="GLYCOSIDASE FAMILY 31"/>
    <property type="match status" value="1"/>
</dbReference>
<evidence type="ECO:0000256" key="1">
    <source>
        <dbReference type="ARBA" id="ARBA00001255"/>
    </source>
</evidence>
<dbReference type="Gene3D" id="2.60.40.1180">
    <property type="entry name" value="Golgi alpha-mannosidase II"/>
    <property type="match status" value="1"/>
</dbReference>
<dbReference type="InterPro" id="IPR038417">
    <property type="entry name" value="Alpga-gal_N_sf"/>
</dbReference>
<organism evidence="10 11">
    <name type="scientific">Novosphingobium aerophilum</name>
    <dbReference type="NCBI Taxonomy" id="2839843"/>
    <lineage>
        <taxon>Bacteria</taxon>
        <taxon>Pseudomonadati</taxon>
        <taxon>Pseudomonadota</taxon>
        <taxon>Alphaproteobacteria</taxon>
        <taxon>Sphingomonadales</taxon>
        <taxon>Sphingomonadaceae</taxon>
        <taxon>Novosphingobium</taxon>
    </lineage>
</organism>
<dbReference type="Gene3D" id="3.20.20.70">
    <property type="entry name" value="Aldolase class I"/>
    <property type="match status" value="1"/>
</dbReference>
<feature type="domain" description="Glycosyl hydrolase family 36 C-terminal" evidence="8">
    <location>
        <begin position="653"/>
        <end position="730"/>
    </location>
</feature>
<evidence type="ECO:0000259" key="9">
    <source>
        <dbReference type="Pfam" id="PF16875"/>
    </source>
</evidence>
<protein>
    <recommendedName>
        <fullName evidence="2 5">Alpha-galactosidase</fullName>
        <ecNumber evidence="2 5">3.2.1.22</ecNumber>
    </recommendedName>
</protein>
<comment type="similarity">
    <text evidence="5">Belongs to the glycosyl hydrolase.</text>
</comment>
<evidence type="ECO:0000256" key="2">
    <source>
        <dbReference type="ARBA" id="ARBA00012755"/>
    </source>
</evidence>
<dbReference type="PROSITE" id="PS00512">
    <property type="entry name" value="ALPHA_GALACTOSIDASE"/>
    <property type="match status" value="1"/>
</dbReference>
<evidence type="ECO:0000256" key="4">
    <source>
        <dbReference type="ARBA" id="ARBA00023295"/>
    </source>
</evidence>
<feature type="active site" description="Nucleophile" evidence="6">
    <location>
        <position position="482"/>
    </location>
</feature>
<dbReference type="InterPro" id="IPR050985">
    <property type="entry name" value="Alpha-glycosidase_related"/>
</dbReference>
<comment type="catalytic activity">
    <reaction evidence="1 5">
        <text>Hydrolysis of terminal, non-reducing alpha-D-galactose residues in alpha-D-galactosides, including galactose oligosaccharides, galactomannans and galactolipids.</text>
        <dbReference type="EC" id="3.2.1.22"/>
    </reaction>
</comment>
<dbReference type="InterPro" id="IPR017853">
    <property type="entry name" value="GH"/>
</dbReference>
<dbReference type="CDD" id="cd14791">
    <property type="entry name" value="GH36"/>
    <property type="match status" value="1"/>
</dbReference>
<comment type="caution">
    <text evidence="10">The sequence shown here is derived from an EMBL/GenBank/DDBJ whole genome shotgun (WGS) entry which is preliminary data.</text>
</comment>
<evidence type="ECO:0000256" key="6">
    <source>
        <dbReference type="PIRSR" id="PIRSR005536-1"/>
    </source>
</evidence>
<dbReference type="EMBL" id="JACLAU010000019">
    <property type="protein sequence ID" value="MBC2652389.1"/>
    <property type="molecule type" value="Genomic_DNA"/>
</dbReference>
<feature type="signal peptide" evidence="7">
    <location>
        <begin position="1"/>
        <end position="30"/>
    </location>
</feature>
<feature type="active site" description="Proton donor" evidence="6">
    <location>
        <position position="551"/>
    </location>
</feature>
<evidence type="ECO:0000313" key="10">
    <source>
        <dbReference type="EMBL" id="MBC2652389.1"/>
    </source>
</evidence>
<proteinExistence type="inferred from homology"/>
<dbReference type="Proteomes" id="UP000520156">
    <property type="component" value="Unassembled WGS sequence"/>
</dbReference>
<dbReference type="SUPFAM" id="SSF51445">
    <property type="entry name" value="(Trans)glycosidases"/>
    <property type="match status" value="1"/>
</dbReference>
<dbReference type="PIRSF" id="PIRSF005536">
    <property type="entry name" value="Agal"/>
    <property type="match status" value="1"/>
</dbReference>
<feature type="chain" id="PRO_5030777934" description="Alpha-galactosidase" evidence="7">
    <location>
        <begin position="31"/>
        <end position="750"/>
    </location>
</feature>
<keyword evidence="7" id="KW-0732">Signal</keyword>
<dbReference type="AlphaFoldDB" id="A0A7X1F8Y1"/>
<dbReference type="GO" id="GO:0004557">
    <property type="term" value="F:alpha-galactosidase activity"/>
    <property type="evidence" value="ECO:0007669"/>
    <property type="project" value="UniProtKB-UniRule"/>
</dbReference>
<sequence>MTPALPSFRRRLSVVALAIASTTAPQTLLAKVTVDEANKVFRLDGADVTYAIGVDEKGYLQPLYWGSSLGKGEPLLARASKELSGFDPAGMQTAQEFAGQGEGLVTDPGLKVTFSDGSRDLVLKYRSYRMDGQSLVVELADIERPLTVNLRYAIDEQTGVITRSATVTNRGRAPIKIESFAAANLTLPGATTYQLHFLSGRHAAEWSPHAVVLSPALTVLESRRGSVGHGNQPWLAISRPGQTTEESGPVWFGALAWSGSFRLSAQTDNIGRVRIAGGYNSHDFAWTLRPGESLDSPRFYAGYSSSGLGGASRAFHRFQMDQVIPGGRQAKLRPVLYNSWEATAFDVTAEGQMKLAERAAKLGVERFVVDDGWFGQRNDDKAGLGDWTVNPAKFPQGLKPLIDRVHALGMSFGLWFEPEMVNRDSALYRAHPDWVLNFPGRPRTEGRNQLVLNLARTDVRDHLLSVLDKLLRENDIQFIKWDYNRNWTEPGWPEAGPDQQRVYVDYISNLYHILAELRKRHPGLEIETCSGGGGRIDTGIMGLTDQAWTSDNTDPYDRLAIQDGFTMAYAPAVMMAWVTDVPNWANGRTTSLDFRFLSAMQGGLGIGADLNKWTSADDETARNWIEAYKGIRETVQRGQLYRLVRPTDGASQTATFYVSPDRSQGVLFAMQRSSEWRDQWEATKLAGLDPARRYRARRLGGGQLPDGVPSAASGAYWMSHGVTLRLRGDYVGLGMVLEAAGADQSGNLSH</sequence>
<dbReference type="FunFam" id="3.20.20.70:FF:000118">
    <property type="entry name" value="Alpha-galactosidase"/>
    <property type="match status" value="1"/>
</dbReference>
<feature type="domain" description="Glycosyl hydrolase family 36 N-terminal" evidence="9">
    <location>
        <begin position="58"/>
        <end position="288"/>
    </location>
</feature>
<dbReference type="InterPro" id="IPR013780">
    <property type="entry name" value="Glyco_hydro_b"/>
</dbReference>
<dbReference type="Pfam" id="PF16875">
    <property type="entry name" value="Glyco_hydro_36N"/>
    <property type="match status" value="1"/>
</dbReference>
<reference evidence="10 11" key="1">
    <citation type="submission" date="2020-08" db="EMBL/GenBank/DDBJ databases">
        <title>The genome sequence of Novosphingobium flavum 4Y4.</title>
        <authorList>
            <person name="Liu Y."/>
        </authorList>
    </citation>
    <scope>NUCLEOTIDE SEQUENCE [LARGE SCALE GENOMIC DNA]</scope>
    <source>
        <strain evidence="10 11">4Y4</strain>
    </source>
</reference>
<dbReference type="InterPro" id="IPR002252">
    <property type="entry name" value="Glyco_hydro_36"/>
</dbReference>
<dbReference type="Pfam" id="PF02065">
    <property type="entry name" value="Melibiase"/>
    <property type="match status" value="1"/>
</dbReference>
<dbReference type="InterPro" id="IPR000111">
    <property type="entry name" value="Glyco_hydro_27/36_CS"/>
</dbReference>
<evidence type="ECO:0000256" key="3">
    <source>
        <dbReference type="ARBA" id="ARBA00022801"/>
    </source>
</evidence>
<keyword evidence="3 5" id="KW-0378">Hydrolase</keyword>
<dbReference type="InterPro" id="IPR031704">
    <property type="entry name" value="Glyco_hydro_36_N"/>
</dbReference>
<keyword evidence="4 5" id="KW-0326">Glycosidase</keyword>
<dbReference type="RefSeq" id="WP_185683808.1">
    <property type="nucleotide sequence ID" value="NZ_JACLAU010000019.1"/>
</dbReference>